<dbReference type="InterPro" id="IPR000223">
    <property type="entry name" value="Pept_S26A_signal_pept_1"/>
</dbReference>
<evidence type="ECO:0000256" key="6">
    <source>
        <dbReference type="ARBA" id="ARBA00022792"/>
    </source>
</evidence>
<evidence type="ECO:0000256" key="1">
    <source>
        <dbReference type="ARBA" id="ARBA00004434"/>
    </source>
</evidence>
<evidence type="ECO:0000259" key="13">
    <source>
        <dbReference type="Pfam" id="PF10502"/>
    </source>
</evidence>
<evidence type="ECO:0000256" key="2">
    <source>
        <dbReference type="ARBA" id="ARBA00007066"/>
    </source>
</evidence>
<dbReference type="Proteomes" id="UP001168990">
    <property type="component" value="Unassembled WGS sequence"/>
</dbReference>
<keyword evidence="5" id="KW-0812">Transmembrane</keyword>
<keyword evidence="10" id="KW-0472">Membrane</keyword>
<dbReference type="InterPro" id="IPR037730">
    <property type="entry name" value="IMP2"/>
</dbReference>
<dbReference type="PANTHER" id="PTHR46041">
    <property type="entry name" value="MITOCHONDRIAL INNER MEMBRANE PROTEASE SUBUNIT 2"/>
    <property type="match status" value="1"/>
</dbReference>
<evidence type="ECO:0000256" key="12">
    <source>
        <dbReference type="RuleBase" id="RU362041"/>
    </source>
</evidence>
<sequence>MGLSPIIRSILIGIPIGITFVDTVGYVARVEGLSMQPALNPDSTKTDYVFLNRWTIRGYNFNHGDIISFVSPKHPDQTLIKRVIALEGDELYTIGYRSPVIKVPDGHCWVEGDHTGHSVDSNTFGPVSLGLITARATCIIWPPSRWQYLEPALPNHRVPLKISNQTRV</sequence>
<dbReference type="SUPFAM" id="SSF51306">
    <property type="entry name" value="LexA/Signal peptidase"/>
    <property type="match status" value="1"/>
</dbReference>
<feature type="domain" description="Peptidase S26" evidence="13">
    <location>
        <begin position="7"/>
        <end position="90"/>
    </location>
</feature>
<reference evidence="14" key="1">
    <citation type="journal article" date="2023" name="bioRxiv">
        <title>Scaffold-level genome assemblies of two parasitoid biocontrol wasps reveal the parthenogenesis mechanism and an associated novel virus.</title>
        <authorList>
            <person name="Inwood S."/>
            <person name="Skelly J."/>
            <person name="Guhlin J."/>
            <person name="Harrop T."/>
            <person name="Goldson S."/>
            <person name="Dearden P."/>
        </authorList>
    </citation>
    <scope>NUCLEOTIDE SEQUENCE</scope>
    <source>
        <strain evidence="14">Irish</strain>
        <tissue evidence="14">Whole body</tissue>
    </source>
</reference>
<evidence type="ECO:0000313" key="14">
    <source>
        <dbReference type="EMBL" id="KAK0173472.1"/>
    </source>
</evidence>
<evidence type="ECO:0000256" key="3">
    <source>
        <dbReference type="ARBA" id="ARBA00011805"/>
    </source>
</evidence>
<dbReference type="PANTHER" id="PTHR46041:SF2">
    <property type="entry name" value="MITOCHONDRIAL INNER MEMBRANE PROTEASE SUBUNIT 2"/>
    <property type="match status" value="1"/>
</dbReference>
<comment type="caution">
    <text evidence="14">The sequence shown here is derived from an EMBL/GenBank/DDBJ whole genome shotgun (WGS) entry which is preliminary data.</text>
</comment>
<comment type="subunit">
    <text evidence="3">Heterodimer of 2 subunits, IMMPL1 and IMMPL2.</text>
</comment>
<organism evidence="14 15">
    <name type="scientific">Microctonus aethiopoides</name>
    <dbReference type="NCBI Taxonomy" id="144406"/>
    <lineage>
        <taxon>Eukaryota</taxon>
        <taxon>Metazoa</taxon>
        <taxon>Ecdysozoa</taxon>
        <taxon>Arthropoda</taxon>
        <taxon>Hexapoda</taxon>
        <taxon>Insecta</taxon>
        <taxon>Pterygota</taxon>
        <taxon>Neoptera</taxon>
        <taxon>Endopterygota</taxon>
        <taxon>Hymenoptera</taxon>
        <taxon>Apocrita</taxon>
        <taxon>Ichneumonoidea</taxon>
        <taxon>Braconidae</taxon>
        <taxon>Euphorinae</taxon>
        <taxon>Microctonus</taxon>
    </lineage>
</organism>
<dbReference type="NCBIfam" id="TIGR02227">
    <property type="entry name" value="sigpep_I_bact"/>
    <property type="match status" value="1"/>
</dbReference>
<keyword evidence="4 12" id="KW-0645">Protease</keyword>
<comment type="subcellular location">
    <subcellularLocation>
        <location evidence="1">Mitochondrion inner membrane</location>
        <topology evidence="1">Single-pass membrane protein</topology>
    </subcellularLocation>
</comment>
<reference evidence="14" key="2">
    <citation type="submission" date="2023-03" db="EMBL/GenBank/DDBJ databases">
        <authorList>
            <person name="Inwood S.N."/>
            <person name="Skelly J.G."/>
            <person name="Guhlin J."/>
            <person name="Harrop T.W.R."/>
            <person name="Goldson S.G."/>
            <person name="Dearden P.K."/>
        </authorList>
    </citation>
    <scope>NUCLEOTIDE SEQUENCE</scope>
    <source>
        <strain evidence="14">Irish</strain>
        <tissue evidence="14">Whole body</tissue>
    </source>
</reference>
<dbReference type="FunFam" id="2.10.109.10:FF:000005">
    <property type="entry name" value="Mitochondrial inner membrane protease subunit"/>
    <property type="match status" value="1"/>
</dbReference>
<protein>
    <recommendedName>
        <fullName evidence="12">Mitochondrial inner membrane protease subunit</fullName>
        <ecNumber evidence="12">3.4.21.-</ecNumber>
    </recommendedName>
</protein>
<dbReference type="Pfam" id="PF10502">
    <property type="entry name" value="Peptidase_S26"/>
    <property type="match status" value="2"/>
</dbReference>
<keyword evidence="7 12" id="KW-0378">Hydrolase</keyword>
<dbReference type="GO" id="GO:0006465">
    <property type="term" value="P:signal peptide processing"/>
    <property type="evidence" value="ECO:0007669"/>
    <property type="project" value="InterPro"/>
</dbReference>
<dbReference type="AlphaFoldDB" id="A0AA39KTU2"/>
<dbReference type="GO" id="GO:0006627">
    <property type="term" value="P:protein processing involved in protein targeting to mitochondrion"/>
    <property type="evidence" value="ECO:0007669"/>
    <property type="project" value="InterPro"/>
</dbReference>
<evidence type="ECO:0000256" key="7">
    <source>
        <dbReference type="ARBA" id="ARBA00022801"/>
    </source>
</evidence>
<keyword evidence="6 12" id="KW-0999">Mitochondrion inner membrane</keyword>
<dbReference type="InterPro" id="IPR019533">
    <property type="entry name" value="Peptidase_S26"/>
</dbReference>
<accession>A0AA39KTU2</accession>
<feature type="active site" evidence="11">
    <location>
        <position position="34"/>
    </location>
</feature>
<evidence type="ECO:0000256" key="4">
    <source>
        <dbReference type="ARBA" id="ARBA00022670"/>
    </source>
</evidence>
<gene>
    <name evidence="14" type="ORF">PV328_006662</name>
</gene>
<comment type="similarity">
    <text evidence="2">Belongs to the peptidase S26 family. IMP2 subfamily.</text>
</comment>
<evidence type="ECO:0000313" key="15">
    <source>
        <dbReference type="Proteomes" id="UP001168990"/>
    </source>
</evidence>
<keyword evidence="8" id="KW-1133">Transmembrane helix</keyword>
<dbReference type="InterPro" id="IPR036286">
    <property type="entry name" value="LexA/Signal_pep-like_sf"/>
</dbReference>
<evidence type="ECO:0000256" key="8">
    <source>
        <dbReference type="ARBA" id="ARBA00022989"/>
    </source>
</evidence>
<evidence type="ECO:0000256" key="9">
    <source>
        <dbReference type="ARBA" id="ARBA00023128"/>
    </source>
</evidence>
<dbReference type="EMBL" id="JAQQBS010000002">
    <property type="protein sequence ID" value="KAK0173472.1"/>
    <property type="molecule type" value="Genomic_DNA"/>
</dbReference>
<evidence type="ECO:0000256" key="11">
    <source>
        <dbReference type="PIRSR" id="PIRSR600223-1"/>
    </source>
</evidence>
<dbReference type="GO" id="GO:0004252">
    <property type="term" value="F:serine-type endopeptidase activity"/>
    <property type="evidence" value="ECO:0007669"/>
    <property type="project" value="InterPro"/>
</dbReference>
<feature type="domain" description="Peptidase S26" evidence="13">
    <location>
        <begin position="102"/>
        <end position="141"/>
    </location>
</feature>
<dbReference type="PRINTS" id="PR00727">
    <property type="entry name" value="LEADERPTASE"/>
</dbReference>
<dbReference type="CDD" id="cd06530">
    <property type="entry name" value="S26_SPase_I"/>
    <property type="match status" value="1"/>
</dbReference>
<evidence type="ECO:0000256" key="10">
    <source>
        <dbReference type="ARBA" id="ARBA00023136"/>
    </source>
</evidence>
<keyword evidence="9 12" id="KW-0496">Mitochondrion</keyword>
<name>A0AA39KTU2_9HYME</name>
<dbReference type="GO" id="GO:0042720">
    <property type="term" value="C:mitochondrial inner membrane peptidase complex"/>
    <property type="evidence" value="ECO:0007669"/>
    <property type="project" value="InterPro"/>
</dbReference>
<feature type="active site" evidence="11">
    <location>
        <position position="81"/>
    </location>
</feature>
<proteinExistence type="inferred from homology"/>
<dbReference type="Gene3D" id="2.10.109.10">
    <property type="entry name" value="Umud Fragment, subunit A"/>
    <property type="match status" value="1"/>
</dbReference>
<keyword evidence="15" id="KW-1185">Reference proteome</keyword>
<evidence type="ECO:0000256" key="5">
    <source>
        <dbReference type="ARBA" id="ARBA00022692"/>
    </source>
</evidence>
<dbReference type="EC" id="3.4.21.-" evidence="12"/>